<dbReference type="EMBL" id="CACRSL010000003">
    <property type="protein sequence ID" value="VYT18684.1"/>
    <property type="molecule type" value="Genomic_DNA"/>
</dbReference>
<sequence>MLKKISVASAILLLVCILVSIALLPFAIDDFGKMVSQYETAHSGYTLFYEKDTEGISSLYLSDYYEDLEIVESPDGVIRAYARESIPYSVSYAEMLEPDGQLTLERRYNGLSGNNFSREYMVDRVLASMSNSSYSFRLEVPKDLPVKVTNYYRLTNPQELDVSLYQPEPEELPQPEESRPERLTNQQAREYYNKAASVDRELETLVNQYKLGQISENEYLEERTLLLDSYADVLSGLFMGTLSLEGEDYASILEKTQYDLEEDYIEATQERLERDFRNGNLTKEQYYEQDLELERQKTEVEGFQEQYLEAEDLLDLLENMYGYDYSID</sequence>
<feature type="coiled-coil region" evidence="1">
    <location>
        <begin position="293"/>
        <end position="320"/>
    </location>
</feature>
<gene>
    <name evidence="2" type="ORF">AULFYP135_02017</name>
</gene>
<keyword evidence="1" id="KW-0175">Coiled coil</keyword>
<dbReference type="AlphaFoldDB" id="A0A6N2UK21"/>
<accession>A0A6N2UK21</accession>
<evidence type="ECO:0000256" key="1">
    <source>
        <dbReference type="SAM" id="Coils"/>
    </source>
</evidence>
<reference evidence="2" key="1">
    <citation type="submission" date="2019-11" db="EMBL/GenBank/DDBJ databases">
        <authorList>
            <person name="Feng L."/>
        </authorList>
    </citation>
    <scope>NUCLEOTIDE SEQUENCE</scope>
    <source>
        <strain evidence="2">AundefinedLFYP135</strain>
    </source>
</reference>
<proteinExistence type="predicted"/>
<evidence type="ECO:0000313" key="2">
    <source>
        <dbReference type="EMBL" id="VYT18684.1"/>
    </source>
</evidence>
<protein>
    <submittedName>
        <fullName evidence="2">Uncharacterized protein</fullName>
    </submittedName>
</protein>
<name>A0A6N2UK21_9FIRM</name>
<organism evidence="2">
    <name type="scientific">uncultured Anaerotruncus sp</name>
    <dbReference type="NCBI Taxonomy" id="905011"/>
    <lineage>
        <taxon>Bacteria</taxon>
        <taxon>Bacillati</taxon>
        <taxon>Bacillota</taxon>
        <taxon>Clostridia</taxon>
        <taxon>Eubacteriales</taxon>
        <taxon>Oscillospiraceae</taxon>
        <taxon>Anaerotruncus</taxon>
        <taxon>environmental samples</taxon>
    </lineage>
</organism>